<dbReference type="PANTHER" id="PTHR19305:SF14">
    <property type="entry name" value="SYNAPTOSOMAL-ASSOCIATED PROTEIN-RELATED"/>
    <property type="match status" value="1"/>
</dbReference>
<dbReference type="GO" id="GO:0016082">
    <property type="term" value="P:synaptic vesicle priming"/>
    <property type="evidence" value="ECO:0007669"/>
    <property type="project" value="TreeGrafter"/>
</dbReference>
<dbReference type="EMBL" id="CASHTH010001876">
    <property type="protein sequence ID" value="CAI8021255.1"/>
    <property type="molecule type" value="Genomic_DNA"/>
</dbReference>
<feature type="signal peptide" evidence="9">
    <location>
        <begin position="1"/>
        <end position="26"/>
    </location>
</feature>
<dbReference type="GO" id="GO:0031201">
    <property type="term" value="C:SNARE complex"/>
    <property type="evidence" value="ECO:0007669"/>
    <property type="project" value="TreeGrafter"/>
</dbReference>
<dbReference type="Gene3D" id="1.20.5.110">
    <property type="match status" value="2"/>
</dbReference>
<dbReference type="Proteomes" id="UP001174909">
    <property type="component" value="Unassembled WGS sequence"/>
</dbReference>
<dbReference type="SUPFAM" id="SSF58038">
    <property type="entry name" value="SNARE fusion complex"/>
    <property type="match status" value="2"/>
</dbReference>
<dbReference type="InterPro" id="IPR000727">
    <property type="entry name" value="T_SNARE_dom"/>
</dbReference>
<dbReference type="GO" id="GO:0019905">
    <property type="term" value="F:syntaxin binding"/>
    <property type="evidence" value="ECO:0007669"/>
    <property type="project" value="TreeGrafter"/>
</dbReference>
<comment type="subcellular location">
    <subcellularLocation>
        <location evidence="6">Synapse</location>
        <location evidence="6">Synaptosome</location>
    </subcellularLocation>
</comment>
<evidence type="ECO:0000256" key="6">
    <source>
        <dbReference type="ARBA" id="ARBA00034102"/>
    </source>
</evidence>
<keyword evidence="5 8" id="KW-0175">Coiled coil</keyword>
<dbReference type="InterPro" id="IPR000928">
    <property type="entry name" value="SNAP-25_dom"/>
</dbReference>
<evidence type="ECO:0000256" key="8">
    <source>
        <dbReference type="SAM" id="Coils"/>
    </source>
</evidence>
<dbReference type="GO" id="GO:0031629">
    <property type="term" value="P:synaptic vesicle fusion to presynaptic active zone membrane"/>
    <property type="evidence" value="ECO:0007669"/>
    <property type="project" value="TreeGrafter"/>
</dbReference>
<evidence type="ECO:0000256" key="1">
    <source>
        <dbReference type="ARBA" id="ARBA00009480"/>
    </source>
</evidence>
<gene>
    <name evidence="11" type="ORF">GBAR_LOCUS12627</name>
</gene>
<keyword evidence="2" id="KW-0771">Synaptosome</keyword>
<comment type="caution">
    <text evidence="11">The sequence shown here is derived from an EMBL/GenBank/DDBJ whole genome shotgun (WGS) entry which is preliminary data.</text>
</comment>
<evidence type="ECO:0000256" key="5">
    <source>
        <dbReference type="ARBA" id="ARBA00023054"/>
    </source>
</evidence>
<comment type="similarity">
    <text evidence="1 7">Belongs to the SNAP-25 family.</text>
</comment>
<keyword evidence="4" id="KW-0770">Synapse</keyword>
<protein>
    <recommendedName>
        <fullName evidence="7">Synaptosomal-associated protein</fullName>
    </recommendedName>
</protein>
<proteinExistence type="inferred from homology"/>
<dbReference type="AlphaFoldDB" id="A0AA35S0N1"/>
<dbReference type="GO" id="GO:0045202">
    <property type="term" value="C:synapse"/>
    <property type="evidence" value="ECO:0007669"/>
    <property type="project" value="UniProtKB-SubCell"/>
</dbReference>
<evidence type="ECO:0000256" key="3">
    <source>
        <dbReference type="ARBA" id="ARBA00022737"/>
    </source>
</evidence>
<dbReference type="GO" id="GO:0005484">
    <property type="term" value="F:SNAP receptor activity"/>
    <property type="evidence" value="ECO:0007669"/>
    <property type="project" value="TreeGrafter"/>
</dbReference>
<accession>A0AA35S0N1</accession>
<evidence type="ECO:0000259" key="10">
    <source>
        <dbReference type="PROSITE" id="PS50192"/>
    </source>
</evidence>
<dbReference type="PANTHER" id="PTHR19305">
    <property type="entry name" value="SYNAPTOSOMAL ASSOCIATED PROTEIN"/>
    <property type="match status" value="1"/>
</dbReference>
<evidence type="ECO:0000256" key="9">
    <source>
        <dbReference type="SAM" id="SignalP"/>
    </source>
</evidence>
<dbReference type="Pfam" id="PF00835">
    <property type="entry name" value="SNAP-25"/>
    <property type="match status" value="1"/>
</dbReference>
<name>A0AA35S0N1_GEOBA</name>
<feature type="non-terminal residue" evidence="11">
    <location>
        <position position="239"/>
    </location>
</feature>
<evidence type="ECO:0000256" key="4">
    <source>
        <dbReference type="ARBA" id="ARBA00023018"/>
    </source>
</evidence>
<dbReference type="SMART" id="SM00397">
    <property type="entry name" value="t_SNARE"/>
    <property type="match status" value="2"/>
</dbReference>
<evidence type="ECO:0000256" key="2">
    <source>
        <dbReference type="ARBA" id="ARBA00022599"/>
    </source>
</evidence>
<organism evidence="11 12">
    <name type="scientific">Geodia barretti</name>
    <name type="common">Barrett's horny sponge</name>
    <dbReference type="NCBI Taxonomy" id="519541"/>
    <lineage>
        <taxon>Eukaryota</taxon>
        <taxon>Metazoa</taxon>
        <taxon>Porifera</taxon>
        <taxon>Demospongiae</taxon>
        <taxon>Heteroscleromorpha</taxon>
        <taxon>Tetractinellida</taxon>
        <taxon>Astrophorina</taxon>
        <taxon>Geodiidae</taxon>
        <taxon>Geodia</taxon>
    </lineage>
</organism>
<evidence type="ECO:0000313" key="12">
    <source>
        <dbReference type="Proteomes" id="UP001174909"/>
    </source>
</evidence>
<evidence type="ECO:0000256" key="7">
    <source>
        <dbReference type="RuleBase" id="RU003496"/>
    </source>
</evidence>
<reference evidence="11" key="1">
    <citation type="submission" date="2023-03" db="EMBL/GenBank/DDBJ databases">
        <authorList>
            <person name="Steffen K."/>
            <person name="Cardenas P."/>
        </authorList>
    </citation>
    <scope>NUCLEOTIDE SEQUENCE</scope>
</reference>
<dbReference type="GO" id="GO:0005886">
    <property type="term" value="C:plasma membrane"/>
    <property type="evidence" value="ECO:0007669"/>
    <property type="project" value="TreeGrafter"/>
</dbReference>
<keyword evidence="3" id="KW-0677">Repeat</keyword>
<keyword evidence="9" id="KW-0732">Signal</keyword>
<feature type="domain" description="T-SNARE coiled-coil homology" evidence="10">
    <location>
        <begin position="176"/>
        <end position="238"/>
    </location>
</feature>
<dbReference type="PROSITE" id="PS50192">
    <property type="entry name" value="T_SNARE"/>
    <property type="match status" value="2"/>
</dbReference>
<keyword evidence="12" id="KW-1185">Reference proteome</keyword>
<sequence>PPTITTSQSLHTLILLHWSFIRQSLLLGVCFSVKRRRAMDDERYRLEQRIDHVTGESLDATRRIRQVAEETHGIGVETLVTLNEQGEKLDNAERNLDEINVDLKQTDKNLTELEKCCGCCVCPHRQTRNVKGTKPYKKVYGKKAQQMEAITEQPGANNGGGSRQAGGPYVKRITDDDREEEMEENLQAVSDVLTNLKGIAGDMGGELDRQNYQLDRLNQKMDVNTVHLEQANYRIRRQL</sequence>
<feature type="chain" id="PRO_5041453180" description="Synaptosomal-associated protein" evidence="9">
    <location>
        <begin position="27"/>
        <end position="239"/>
    </location>
</feature>
<evidence type="ECO:0000313" key="11">
    <source>
        <dbReference type="EMBL" id="CAI8021255.1"/>
    </source>
</evidence>
<dbReference type="CDD" id="cd15889">
    <property type="entry name" value="SNARE_SNAP25N_23N"/>
    <property type="match status" value="1"/>
</dbReference>
<feature type="coiled-coil region" evidence="8">
    <location>
        <begin position="82"/>
        <end position="116"/>
    </location>
</feature>
<feature type="domain" description="T-SNARE coiled-coil homology" evidence="10">
    <location>
        <begin position="51"/>
        <end position="113"/>
    </location>
</feature>